<accession>A0AAV2G5G3</accession>
<organism evidence="1 2">
    <name type="scientific">Linum trigynum</name>
    <dbReference type="NCBI Taxonomy" id="586398"/>
    <lineage>
        <taxon>Eukaryota</taxon>
        <taxon>Viridiplantae</taxon>
        <taxon>Streptophyta</taxon>
        <taxon>Embryophyta</taxon>
        <taxon>Tracheophyta</taxon>
        <taxon>Spermatophyta</taxon>
        <taxon>Magnoliopsida</taxon>
        <taxon>eudicotyledons</taxon>
        <taxon>Gunneridae</taxon>
        <taxon>Pentapetalae</taxon>
        <taxon>rosids</taxon>
        <taxon>fabids</taxon>
        <taxon>Malpighiales</taxon>
        <taxon>Linaceae</taxon>
        <taxon>Linum</taxon>
    </lineage>
</organism>
<proteinExistence type="predicted"/>
<evidence type="ECO:0000313" key="2">
    <source>
        <dbReference type="Proteomes" id="UP001497516"/>
    </source>
</evidence>
<reference evidence="1 2" key="1">
    <citation type="submission" date="2024-04" db="EMBL/GenBank/DDBJ databases">
        <authorList>
            <person name="Fracassetti M."/>
        </authorList>
    </citation>
    <scope>NUCLEOTIDE SEQUENCE [LARGE SCALE GENOMIC DNA]</scope>
</reference>
<keyword evidence="2" id="KW-1185">Reference proteome</keyword>
<sequence length="114" mass="12352">MGNLAHTVKDENLLLTLNHLFSKLKAGSNGDGDRSRTLEELGLSLSLSRYTLFLSKTRNPSLLPFFSLKKLFAAIPVLNTRSGILGGNRVSSKRTVGKQGLIPGLGQEYPIGDL</sequence>
<dbReference type="EMBL" id="OZ034821">
    <property type="protein sequence ID" value="CAL1405023.1"/>
    <property type="molecule type" value="Genomic_DNA"/>
</dbReference>
<gene>
    <name evidence="1" type="ORF">LTRI10_LOCUS44833</name>
</gene>
<dbReference type="AlphaFoldDB" id="A0AAV2G5G3"/>
<evidence type="ECO:0000313" key="1">
    <source>
        <dbReference type="EMBL" id="CAL1405023.1"/>
    </source>
</evidence>
<protein>
    <submittedName>
        <fullName evidence="1">Uncharacterized protein</fullName>
    </submittedName>
</protein>
<dbReference type="Proteomes" id="UP001497516">
    <property type="component" value="Chromosome 8"/>
</dbReference>
<name>A0AAV2G5G3_9ROSI</name>